<comment type="caution">
    <text evidence="9">The sequence shown here is derived from an EMBL/GenBank/DDBJ whole genome shotgun (WGS) entry which is preliminary data.</text>
</comment>
<dbReference type="GO" id="GO:0032259">
    <property type="term" value="P:methylation"/>
    <property type="evidence" value="ECO:0007669"/>
    <property type="project" value="UniProtKB-KW"/>
</dbReference>
<sequence length="290" mass="30740">MAWHCTGKTNAELINNLVKSGIARPGRMAEAMKATDRKCYVPDKPTAYQDSPQPIGFGATISAPHMQAYALNSLEDYLRQGSRVLDVGCGSGYLTAVMHRLVGPTGLIIGIDHLPGLVEMSKNNLAADGVSVSDSELETGAETGNADRRDIPDESGVQIVLGDGREGYPPLGQSSNSYYSELESNPIDPNIRWCSPSPSRPSSFTTTIDASLAPSNTENYATAPYKAIHVGAASPNIPPALLAQLDSPGRMFIPVGPAGGKQVIKVVTKDAEGRVEVEDVMDVRVSLEAC</sequence>
<evidence type="ECO:0000256" key="5">
    <source>
        <dbReference type="ARBA" id="ARBA00022603"/>
    </source>
</evidence>
<dbReference type="InterPro" id="IPR000682">
    <property type="entry name" value="PCMT"/>
</dbReference>
<dbReference type="PANTHER" id="PTHR11579">
    <property type="entry name" value="PROTEIN-L-ISOASPARTATE O-METHYLTRANSFERASE"/>
    <property type="match status" value="1"/>
</dbReference>
<keyword evidence="5" id="KW-0489">Methyltransferase</keyword>
<comment type="subcellular location">
    <subcellularLocation>
        <location evidence="1">Cytoplasm</location>
    </subcellularLocation>
</comment>
<accession>A0A8K0JJA2</accession>
<evidence type="ECO:0000256" key="7">
    <source>
        <dbReference type="ARBA" id="ARBA00022691"/>
    </source>
</evidence>
<evidence type="ECO:0000313" key="10">
    <source>
        <dbReference type="Proteomes" id="UP000812966"/>
    </source>
</evidence>
<dbReference type="SUPFAM" id="SSF53335">
    <property type="entry name" value="S-adenosyl-L-methionine-dependent methyltransferases"/>
    <property type="match status" value="1"/>
</dbReference>
<evidence type="ECO:0000256" key="8">
    <source>
        <dbReference type="SAM" id="MobiDB-lite"/>
    </source>
</evidence>
<keyword evidence="6" id="KW-0808">Transferase</keyword>
<dbReference type="Pfam" id="PF01135">
    <property type="entry name" value="PCMT"/>
    <property type="match status" value="2"/>
</dbReference>
<proteinExistence type="inferred from homology"/>
<organism evidence="9 10">
    <name type="scientific">Filobasidium floriforme</name>
    <dbReference type="NCBI Taxonomy" id="5210"/>
    <lineage>
        <taxon>Eukaryota</taxon>
        <taxon>Fungi</taxon>
        <taxon>Dikarya</taxon>
        <taxon>Basidiomycota</taxon>
        <taxon>Agaricomycotina</taxon>
        <taxon>Tremellomycetes</taxon>
        <taxon>Filobasidiales</taxon>
        <taxon>Filobasidiaceae</taxon>
        <taxon>Filobasidium</taxon>
    </lineage>
</organism>
<feature type="region of interest" description="Disordered" evidence="8">
    <location>
        <begin position="131"/>
        <end position="153"/>
    </location>
</feature>
<dbReference type="Proteomes" id="UP000812966">
    <property type="component" value="Unassembled WGS sequence"/>
</dbReference>
<dbReference type="PANTHER" id="PTHR11579:SF0">
    <property type="entry name" value="PROTEIN-L-ISOASPARTATE(D-ASPARTATE) O-METHYLTRANSFERASE"/>
    <property type="match status" value="1"/>
</dbReference>
<protein>
    <recommendedName>
        <fullName evidence="3">protein-L-isoaspartate(D-aspartate) O-methyltransferase</fullName>
        <ecNumber evidence="3">2.1.1.77</ecNumber>
    </recommendedName>
</protein>
<comment type="similarity">
    <text evidence="2">Belongs to the methyltransferase superfamily. L-isoaspartyl/D-aspartyl protein methyltransferase family.</text>
</comment>
<evidence type="ECO:0000256" key="2">
    <source>
        <dbReference type="ARBA" id="ARBA00005369"/>
    </source>
</evidence>
<dbReference type="EMBL" id="JABELV010000131">
    <property type="protein sequence ID" value="KAG7529918.1"/>
    <property type="molecule type" value="Genomic_DNA"/>
</dbReference>
<dbReference type="GO" id="GO:0004719">
    <property type="term" value="F:protein-L-isoaspartate (D-aspartate) O-methyltransferase activity"/>
    <property type="evidence" value="ECO:0007669"/>
    <property type="project" value="UniProtKB-EC"/>
</dbReference>
<evidence type="ECO:0000256" key="1">
    <source>
        <dbReference type="ARBA" id="ARBA00004496"/>
    </source>
</evidence>
<dbReference type="Gene3D" id="3.40.50.150">
    <property type="entry name" value="Vaccinia Virus protein VP39"/>
    <property type="match status" value="1"/>
</dbReference>
<dbReference type="AlphaFoldDB" id="A0A8K0JJA2"/>
<keyword evidence="10" id="KW-1185">Reference proteome</keyword>
<dbReference type="EC" id="2.1.1.77" evidence="3"/>
<name>A0A8K0JJA2_9TREE</name>
<keyword evidence="7" id="KW-0949">S-adenosyl-L-methionine</keyword>
<keyword evidence="4" id="KW-0963">Cytoplasm</keyword>
<dbReference type="GO" id="GO:0005737">
    <property type="term" value="C:cytoplasm"/>
    <property type="evidence" value="ECO:0007669"/>
    <property type="project" value="UniProtKB-SubCell"/>
</dbReference>
<dbReference type="CDD" id="cd02440">
    <property type="entry name" value="AdoMet_MTases"/>
    <property type="match status" value="1"/>
</dbReference>
<evidence type="ECO:0000256" key="6">
    <source>
        <dbReference type="ARBA" id="ARBA00022679"/>
    </source>
</evidence>
<evidence type="ECO:0000313" key="9">
    <source>
        <dbReference type="EMBL" id="KAG7529918.1"/>
    </source>
</evidence>
<evidence type="ECO:0000256" key="4">
    <source>
        <dbReference type="ARBA" id="ARBA00022490"/>
    </source>
</evidence>
<reference evidence="9" key="1">
    <citation type="submission" date="2020-04" db="EMBL/GenBank/DDBJ databases">
        <title>Analysis of mating type loci in Filobasidium floriforme.</title>
        <authorList>
            <person name="Nowrousian M."/>
        </authorList>
    </citation>
    <scope>NUCLEOTIDE SEQUENCE</scope>
    <source>
        <strain evidence="9">CBS 6242</strain>
    </source>
</reference>
<evidence type="ECO:0000256" key="3">
    <source>
        <dbReference type="ARBA" id="ARBA00011890"/>
    </source>
</evidence>
<gene>
    <name evidence="9" type="ORF">FFLO_05323</name>
</gene>
<dbReference type="InterPro" id="IPR029063">
    <property type="entry name" value="SAM-dependent_MTases_sf"/>
</dbReference>